<dbReference type="PANTHER" id="PTHR39419:SF1">
    <property type="entry name" value="SLL0814 PROTEIN"/>
    <property type="match status" value="1"/>
</dbReference>
<sequence length="266" mass="29376">MSVRVYTGGHADRGSNLPPWVPKVPWVLLSLGILAQIVWVLVDGTLRQILTIVSVLAFFGASAIHARLTRRTKWTLQYLGITIGVSFVVEVLGVGTQFPFGEYSYTDALGPQLFGVPLLIPLAWASMAYPCLLAVQRLAVDPLTTALLGGVLFASWDLFLDPQMVSQGYWTWGNAGWTIPGIDGIPLQNFLGWLLTAFVLIALLDRLPRRVAKDSVPAVMLSWVYVSNVMAALVFFGRPGVALWGAVIMGAIVIPWWWRSWSRPQW</sequence>
<evidence type="ECO:0000256" key="1">
    <source>
        <dbReference type="SAM" id="Phobius"/>
    </source>
</evidence>
<keyword evidence="1" id="KW-0812">Transmembrane</keyword>
<organism evidence="2">
    <name type="scientific">freshwater metagenome</name>
    <dbReference type="NCBI Taxonomy" id="449393"/>
    <lineage>
        <taxon>unclassified sequences</taxon>
        <taxon>metagenomes</taxon>
        <taxon>ecological metagenomes</taxon>
    </lineage>
</organism>
<feature type="transmembrane region" description="Helical" evidence="1">
    <location>
        <begin position="241"/>
        <end position="258"/>
    </location>
</feature>
<protein>
    <submittedName>
        <fullName evidence="2">Unannotated protein</fullName>
    </submittedName>
</protein>
<accession>A0A6J7S8B7</accession>
<dbReference type="Pfam" id="PF04240">
    <property type="entry name" value="Caroten_synth"/>
    <property type="match status" value="1"/>
</dbReference>
<dbReference type="EMBL" id="CAFBPZ010000032">
    <property type="protein sequence ID" value="CAB5037463.1"/>
    <property type="molecule type" value="Genomic_DNA"/>
</dbReference>
<keyword evidence="1" id="KW-1133">Transmembrane helix</keyword>
<gene>
    <name evidence="2" type="ORF">UFOPK4237_00643</name>
</gene>
<feature type="transmembrane region" description="Helical" evidence="1">
    <location>
        <begin position="147"/>
        <end position="165"/>
    </location>
</feature>
<feature type="transmembrane region" description="Helical" evidence="1">
    <location>
        <begin position="185"/>
        <end position="204"/>
    </location>
</feature>
<evidence type="ECO:0000313" key="2">
    <source>
        <dbReference type="EMBL" id="CAB5037463.1"/>
    </source>
</evidence>
<feature type="transmembrane region" description="Helical" evidence="1">
    <location>
        <begin position="216"/>
        <end position="235"/>
    </location>
</feature>
<name>A0A6J7S8B7_9ZZZZ</name>
<feature type="transmembrane region" description="Helical" evidence="1">
    <location>
        <begin position="78"/>
        <end position="100"/>
    </location>
</feature>
<proteinExistence type="predicted"/>
<feature type="transmembrane region" description="Helical" evidence="1">
    <location>
        <begin position="112"/>
        <end position="135"/>
    </location>
</feature>
<dbReference type="AlphaFoldDB" id="A0A6J7S8B7"/>
<keyword evidence="1" id="KW-0472">Membrane</keyword>
<feature type="transmembrane region" description="Helical" evidence="1">
    <location>
        <begin position="48"/>
        <end position="66"/>
    </location>
</feature>
<reference evidence="2" key="1">
    <citation type="submission" date="2020-05" db="EMBL/GenBank/DDBJ databases">
        <authorList>
            <person name="Chiriac C."/>
            <person name="Salcher M."/>
            <person name="Ghai R."/>
            <person name="Kavagutti S V."/>
        </authorList>
    </citation>
    <scope>NUCLEOTIDE SEQUENCE</scope>
</reference>
<feature type="transmembrane region" description="Helical" evidence="1">
    <location>
        <begin position="20"/>
        <end position="42"/>
    </location>
</feature>
<dbReference type="InterPro" id="IPR007354">
    <property type="entry name" value="CruF-like"/>
</dbReference>
<dbReference type="PANTHER" id="PTHR39419">
    <property type="entry name" value="SLL0814 PROTEIN"/>
    <property type="match status" value="1"/>
</dbReference>